<organism>
    <name type="scientific">Serpula lacrymans var. lacrymans (strain S7.9)</name>
    <name type="common">Dry rot fungus</name>
    <dbReference type="NCBI Taxonomy" id="578457"/>
    <lineage>
        <taxon>Eukaryota</taxon>
        <taxon>Fungi</taxon>
        <taxon>Dikarya</taxon>
        <taxon>Basidiomycota</taxon>
        <taxon>Agaricomycotina</taxon>
        <taxon>Agaricomycetes</taxon>
        <taxon>Agaricomycetidae</taxon>
        <taxon>Boletales</taxon>
        <taxon>Coniophorineae</taxon>
        <taxon>Serpulaceae</taxon>
        <taxon>Serpula</taxon>
    </lineage>
</organism>
<name>F8P0L0_SERL9</name>
<proteinExistence type="predicted"/>
<dbReference type="OrthoDB" id="3350591at2759"/>
<evidence type="ECO:0000313" key="1">
    <source>
        <dbReference type="EMBL" id="EGO22694.1"/>
    </source>
</evidence>
<sequence length="100" mass="11492">MTILWSFGGNWMALAEVFHMEAYGNIRIYSDIETPGSESQFRWCSWQFSIAHYHFRLHKLRVSLGDILPFSDNYPELEKRKVGGANRIGGDVVAGAQWII</sequence>
<accession>F8P0L0</accession>
<dbReference type="GeneID" id="18816657"/>
<gene>
    <name evidence="1" type="ORF">SERLADRAFT_450458</name>
</gene>
<dbReference type="EMBL" id="GL945436">
    <property type="protein sequence ID" value="EGO22694.1"/>
    <property type="molecule type" value="Genomic_DNA"/>
</dbReference>
<dbReference type="HOGENOM" id="CLU_2456155_0_0_1"/>
<dbReference type="RefSeq" id="XP_007319934.1">
    <property type="nucleotide sequence ID" value="XM_007319872.1"/>
</dbReference>
<dbReference type="KEGG" id="sla:SERLADRAFT_450458"/>
<dbReference type="AlphaFoldDB" id="F8P0L0"/>
<protein>
    <submittedName>
        <fullName evidence="1">Uncharacterized protein</fullName>
    </submittedName>
</protein>
<reference evidence="1" key="1">
    <citation type="submission" date="2011-04" db="EMBL/GenBank/DDBJ databases">
        <title>Evolution of plant cell wall degrading machinery underlies the functional diversity of forest fungi.</title>
        <authorList>
            <consortium name="US DOE Joint Genome Institute (JGI-PGF)"/>
            <person name="Eastwood D.C."/>
            <person name="Floudas D."/>
            <person name="Binder M."/>
            <person name="Majcherczyk A."/>
            <person name="Schneider P."/>
            <person name="Aerts A."/>
            <person name="Asiegbu F.O."/>
            <person name="Baker S.E."/>
            <person name="Barry K."/>
            <person name="Bendiksby M."/>
            <person name="Blumentritt M."/>
            <person name="Coutinho P.M."/>
            <person name="Cullen D."/>
            <person name="Cullen D."/>
            <person name="Gathman A."/>
            <person name="Goodell B."/>
            <person name="Henrissat B."/>
            <person name="Ihrmark K."/>
            <person name="Kauserud H."/>
            <person name="Kohler A."/>
            <person name="LaButti K."/>
            <person name="Lapidus A."/>
            <person name="Lavin J.L."/>
            <person name="Lee Y.-H."/>
            <person name="Lindquist E."/>
            <person name="Lilly W."/>
            <person name="Lucas S."/>
            <person name="Morin E."/>
            <person name="Murat C."/>
            <person name="Oguiza J.A."/>
            <person name="Park J."/>
            <person name="Pisabarro A.G."/>
            <person name="Riley R."/>
            <person name="Rosling A."/>
            <person name="Salamov A."/>
            <person name="Schmidt O."/>
            <person name="Schmutz J."/>
            <person name="Skrede I."/>
            <person name="Stenlid J."/>
            <person name="Wiebenga A."/>
            <person name="Xie X."/>
            <person name="Kues U."/>
            <person name="Hibbett D.S."/>
            <person name="Hoffmeister D."/>
            <person name="Hogberg N."/>
            <person name="Martin F."/>
            <person name="Grigoriev I.V."/>
            <person name="Watkinson S.C."/>
        </authorList>
    </citation>
    <scope>NUCLEOTIDE SEQUENCE</scope>
    <source>
        <strain evidence="1">S7.9</strain>
    </source>
</reference>
<dbReference type="Proteomes" id="UP000008064">
    <property type="component" value="Unassembled WGS sequence"/>
</dbReference>